<keyword evidence="3 4" id="KW-0408">Iron</keyword>
<keyword evidence="1 4" id="KW-0349">Heme</keyword>
<dbReference type="Proteomes" id="UP000025241">
    <property type="component" value="Chromosome I"/>
</dbReference>
<evidence type="ECO:0000313" key="8">
    <source>
        <dbReference type="Proteomes" id="UP000025241"/>
    </source>
</evidence>
<evidence type="ECO:0000256" key="1">
    <source>
        <dbReference type="ARBA" id="ARBA00022617"/>
    </source>
</evidence>
<keyword evidence="5" id="KW-0732">Signal</keyword>
<evidence type="ECO:0000259" key="6">
    <source>
        <dbReference type="PROSITE" id="PS51007"/>
    </source>
</evidence>
<keyword evidence="2 4" id="KW-0479">Metal-binding</keyword>
<dbReference type="AlphaFoldDB" id="A0A024HH99"/>
<dbReference type="Gene3D" id="1.10.760.10">
    <property type="entry name" value="Cytochrome c-like domain"/>
    <property type="match status" value="1"/>
</dbReference>
<gene>
    <name evidence="7" type="ORF">PKB_2481</name>
</gene>
<feature type="domain" description="Cytochrome c" evidence="6">
    <location>
        <begin position="32"/>
        <end position="135"/>
    </location>
</feature>
<dbReference type="HOGENOM" id="CLU_117226_0_0_6"/>
<accession>A0A024HH99</accession>
<dbReference type="KEGG" id="pkc:PKB_2481"/>
<dbReference type="SUPFAM" id="SSF46626">
    <property type="entry name" value="Cytochrome c"/>
    <property type="match status" value="1"/>
</dbReference>
<reference evidence="7 8" key="1">
    <citation type="submission" date="2013-03" db="EMBL/GenBank/DDBJ databases">
        <authorList>
            <person name="Linke B."/>
        </authorList>
    </citation>
    <scope>NUCLEOTIDE SEQUENCE [LARGE SCALE GENOMIC DNA]</scope>
    <source>
        <strain evidence="7 8">B13</strain>
    </source>
</reference>
<dbReference type="InterPro" id="IPR036909">
    <property type="entry name" value="Cyt_c-like_dom_sf"/>
</dbReference>
<evidence type="ECO:0000256" key="2">
    <source>
        <dbReference type="ARBA" id="ARBA00022723"/>
    </source>
</evidence>
<evidence type="ECO:0000256" key="3">
    <source>
        <dbReference type="ARBA" id="ARBA00023004"/>
    </source>
</evidence>
<dbReference type="GO" id="GO:0020037">
    <property type="term" value="F:heme binding"/>
    <property type="evidence" value="ECO:0007669"/>
    <property type="project" value="InterPro"/>
</dbReference>
<sequence length="159" mass="17100">MKPHVQASCAAALLAACSAGLAADPAPTESSDPVQRGRYLVRIAGCNDCHTPNYAPSLGQVDEKLWLTGDRLGWSGPWGTTYATNLRLRLAGLSEEQWLHLVRNMQPRPPMPWFNLRSMSEADLKAIYAYTRAMGAAGEPAPAFVPPGSAPTGPVVRFP</sequence>
<dbReference type="eggNOG" id="COG2010">
    <property type="taxonomic scope" value="Bacteria"/>
</dbReference>
<dbReference type="InterPro" id="IPR009056">
    <property type="entry name" value="Cyt_c-like_dom"/>
</dbReference>
<reference evidence="7 8" key="2">
    <citation type="submission" date="2014-05" db="EMBL/GenBank/DDBJ databases">
        <title>Genome sequence of the 3-chlorobenzoate degrading bacterium Pseudomonas knackmussii B13 shows multiple evidence for horizontal gene transfer.</title>
        <authorList>
            <person name="Miyazaki R."/>
            <person name="Bertelli C."/>
            <person name="Falquet L."/>
            <person name="Robinson-Rechavi M."/>
            <person name="Gharib W."/>
            <person name="Roy S."/>
            <person name="Van der Meer J.R."/>
        </authorList>
    </citation>
    <scope>NUCLEOTIDE SEQUENCE [LARGE SCALE GENOMIC DNA]</scope>
    <source>
        <strain evidence="7 8">B13</strain>
    </source>
</reference>
<dbReference type="STRING" id="1301098.PKB_2481"/>
<feature type="signal peptide" evidence="5">
    <location>
        <begin position="1"/>
        <end position="22"/>
    </location>
</feature>
<dbReference type="GO" id="GO:0046872">
    <property type="term" value="F:metal ion binding"/>
    <property type="evidence" value="ECO:0007669"/>
    <property type="project" value="UniProtKB-KW"/>
</dbReference>
<dbReference type="RefSeq" id="WP_043252073.1">
    <property type="nucleotide sequence ID" value="NZ_HG322950.1"/>
</dbReference>
<proteinExistence type="predicted"/>
<dbReference type="GO" id="GO:0009055">
    <property type="term" value="F:electron transfer activity"/>
    <property type="evidence" value="ECO:0007669"/>
    <property type="project" value="InterPro"/>
</dbReference>
<dbReference type="EMBL" id="HG322950">
    <property type="protein sequence ID" value="CDF83828.1"/>
    <property type="molecule type" value="Genomic_DNA"/>
</dbReference>
<keyword evidence="8" id="KW-1185">Reference proteome</keyword>
<dbReference type="PROSITE" id="PS51007">
    <property type="entry name" value="CYTC"/>
    <property type="match status" value="1"/>
</dbReference>
<evidence type="ECO:0000256" key="5">
    <source>
        <dbReference type="SAM" id="SignalP"/>
    </source>
</evidence>
<dbReference type="PROSITE" id="PS51257">
    <property type="entry name" value="PROKAR_LIPOPROTEIN"/>
    <property type="match status" value="1"/>
</dbReference>
<evidence type="ECO:0000313" key="7">
    <source>
        <dbReference type="EMBL" id="CDF83828.1"/>
    </source>
</evidence>
<organism evidence="7 8">
    <name type="scientific">Pseudomonas knackmussii (strain DSM 6978 / CCUG 54928 / LMG 23759 / B13)</name>
    <dbReference type="NCBI Taxonomy" id="1301098"/>
    <lineage>
        <taxon>Bacteria</taxon>
        <taxon>Pseudomonadati</taxon>
        <taxon>Pseudomonadota</taxon>
        <taxon>Gammaproteobacteria</taxon>
        <taxon>Pseudomonadales</taxon>
        <taxon>Pseudomonadaceae</taxon>
        <taxon>Pseudomonas</taxon>
    </lineage>
</organism>
<feature type="chain" id="PRO_5001533270" description="Cytochrome c domain-containing protein" evidence="5">
    <location>
        <begin position="23"/>
        <end position="159"/>
    </location>
</feature>
<name>A0A024HH99_PSEKB</name>
<dbReference type="OrthoDB" id="9811281at2"/>
<evidence type="ECO:0000256" key="4">
    <source>
        <dbReference type="PROSITE-ProRule" id="PRU00433"/>
    </source>
</evidence>
<protein>
    <recommendedName>
        <fullName evidence="6">Cytochrome c domain-containing protein</fullName>
    </recommendedName>
</protein>
<dbReference type="PATRIC" id="fig|1301098.3.peg.2486"/>